<name>A0ABR5IV82_9ACTN</name>
<feature type="region of interest" description="Disordered" evidence="8">
    <location>
        <begin position="53"/>
        <end position="78"/>
    </location>
</feature>
<dbReference type="EC" id="2.7.13.3" evidence="2"/>
<accession>A0ABR5IV82</accession>
<keyword evidence="11" id="KW-1185">Reference proteome</keyword>
<dbReference type="PROSITE" id="PS50109">
    <property type="entry name" value="HIS_KIN"/>
    <property type="match status" value="1"/>
</dbReference>
<dbReference type="InterPro" id="IPR005467">
    <property type="entry name" value="His_kinase_dom"/>
</dbReference>
<keyword evidence="3" id="KW-0597">Phosphoprotein</keyword>
<feature type="compositionally biased region" description="Basic and acidic residues" evidence="8">
    <location>
        <begin position="64"/>
        <end position="78"/>
    </location>
</feature>
<feature type="domain" description="Histidine kinase" evidence="9">
    <location>
        <begin position="1"/>
        <end position="58"/>
    </location>
</feature>
<dbReference type="PANTHER" id="PTHR45453">
    <property type="entry name" value="PHOSPHATE REGULON SENSOR PROTEIN PHOR"/>
    <property type="match status" value="1"/>
</dbReference>
<evidence type="ECO:0000256" key="5">
    <source>
        <dbReference type="ARBA" id="ARBA00022777"/>
    </source>
</evidence>
<organism evidence="10 11">
    <name type="scientific">Streptomyces varsoviensis</name>
    <dbReference type="NCBI Taxonomy" id="67373"/>
    <lineage>
        <taxon>Bacteria</taxon>
        <taxon>Bacillati</taxon>
        <taxon>Actinomycetota</taxon>
        <taxon>Actinomycetes</taxon>
        <taxon>Kitasatosporales</taxon>
        <taxon>Streptomycetaceae</taxon>
        <taxon>Streptomyces</taxon>
    </lineage>
</organism>
<evidence type="ECO:0000256" key="3">
    <source>
        <dbReference type="ARBA" id="ARBA00022553"/>
    </source>
</evidence>
<evidence type="ECO:0000256" key="6">
    <source>
        <dbReference type="ARBA" id="ARBA00023012"/>
    </source>
</evidence>
<keyword evidence="4" id="KW-0808">Transferase</keyword>
<evidence type="ECO:0000313" key="11">
    <source>
        <dbReference type="Proteomes" id="UP000037020"/>
    </source>
</evidence>
<evidence type="ECO:0000256" key="1">
    <source>
        <dbReference type="ARBA" id="ARBA00000085"/>
    </source>
</evidence>
<dbReference type="Gene3D" id="3.30.565.10">
    <property type="entry name" value="Histidine kinase-like ATPase, C-terminal domain"/>
    <property type="match status" value="1"/>
</dbReference>
<dbReference type="PANTHER" id="PTHR45453:SF1">
    <property type="entry name" value="PHOSPHATE REGULON SENSOR PROTEIN PHOR"/>
    <property type="match status" value="1"/>
</dbReference>
<feature type="non-terminal residue" evidence="10">
    <location>
        <position position="1"/>
    </location>
</feature>
<proteinExistence type="predicted"/>
<reference evidence="10 11" key="1">
    <citation type="submission" date="2015-07" db="EMBL/GenBank/DDBJ databases">
        <authorList>
            <person name="Ju K.-S."/>
            <person name="Doroghazi J.R."/>
            <person name="Metcalf W.W."/>
        </authorList>
    </citation>
    <scope>NUCLEOTIDE SEQUENCE [LARGE SCALE GENOMIC DNA]</scope>
    <source>
        <strain evidence="10 11">NRRL B-3589</strain>
    </source>
</reference>
<dbReference type="InterPro" id="IPR003594">
    <property type="entry name" value="HATPase_dom"/>
</dbReference>
<protein>
    <recommendedName>
        <fullName evidence="7">Sensor-like histidine kinase SenX3</fullName>
        <ecNumber evidence="2">2.7.13.3</ecNumber>
    </recommendedName>
</protein>
<evidence type="ECO:0000313" key="10">
    <source>
        <dbReference type="EMBL" id="KOG85052.1"/>
    </source>
</evidence>
<sequence length="78" mass="8001">FERFTRLHPARDRGSGGTGLGLAIAREIAQAHGGSLRVEPAPDGAAGARLAARFPTGAAARRRPGPDADRSPSEGRAS</sequence>
<dbReference type="InterPro" id="IPR036890">
    <property type="entry name" value="HATPase_C_sf"/>
</dbReference>
<dbReference type="SUPFAM" id="SSF55874">
    <property type="entry name" value="ATPase domain of HSP90 chaperone/DNA topoisomerase II/histidine kinase"/>
    <property type="match status" value="1"/>
</dbReference>
<gene>
    <name evidence="10" type="ORF">ADK38_38815</name>
</gene>
<keyword evidence="6" id="KW-0902">Two-component regulatory system</keyword>
<evidence type="ECO:0000256" key="4">
    <source>
        <dbReference type="ARBA" id="ARBA00022679"/>
    </source>
</evidence>
<dbReference type="InterPro" id="IPR050351">
    <property type="entry name" value="BphY/WalK/GraS-like"/>
</dbReference>
<keyword evidence="5" id="KW-0418">Kinase</keyword>
<dbReference type="Proteomes" id="UP000037020">
    <property type="component" value="Unassembled WGS sequence"/>
</dbReference>
<evidence type="ECO:0000256" key="8">
    <source>
        <dbReference type="SAM" id="MobiDB-lite"/>
    </source>
</evidence>
<comment type="catalytic activity">
    <reaction evidence="1">
        <text>ATP + protein L-histidine = ADP + protein N-phospho-L-histidine.</text>
        <dbReference type="EC" id="2.7.13.3"/>
    </reaction>
</comment>
<evidence type="ECO:0000256" key="2">
    <source>
        <dbReference type="ARBA" id="ARBA00012438"/>
    </source>
</evidence>
<dbReference type="EMBL" id="LGUT01003668">
    <property type="protein sequence ID" value="KOG85052.1"/>
    <property type="molecule type" value="Genomic_DNA"/>
</dbReference>
<evidence type="ECO:0000259" key="9">
    <source>
        <dbReference type="PROSITE" id="PS50109"/>
    </source>
</evidence>
<evidence type="ECO:0000256" key="7">
    <source>
        <dbReference type="ARBA" id="ARBA00039401"/>
    </source>
</evidence>
<dbReference type="Pfam" id="PF02518">
    <property type="entry name" value="HATPase_c"/>
    <property type="match status" value="1"/>
</dbReference>
<comment type="caution">
    <text evidence="10">The sequence shown here is derived from an EMBL/GenBank/DDBJ whole genome shotgun (WGS) entry which is preliminary data.</text>
</comment>